<name>A0ABU0B3I7_9FIRM</name>
<comment type="caution">
    <text evidence="1">The sequence shown here is derived from an EMBL/GenBank/DDBJ whole genome shotgun (WGS) entry which is preliminary data.</text>
</comment>
<organism evidence="1 2">
    <name type="scientific">Desulfofundulus luciae</name>
    <dbReference type="NCBI Taxonomy" id="74702"/>
    <lineage>
        <taxon>Bacteria</taxon>
        <taxon>Bacillati</taxon>
        <taxon>Bacillota</taxon>
        <taxon>Clostridia</taxon>
        <taxon>Eubacteriales</taxon>
        <taxon>Peptococcaceae</taxon>
        <taxon>Desulfofundulus</taxon>
    </lineage>
</organism>
<keyword evidence="2" id="KW-1185">Reference proteome</keyword>
<dbReference type="Proteomes" id="UP001225644">
    <property type="component" value="Unassembled WGS sequence"/>
</dbReference>
<accession>A0ABU0B3I7</accession>
<evidence type="ECO:0000313" key="2">
    <source>
        <dbReference type="Proteomes" id="UP001225644"/>
    </source>
</evidence>
<sequence length="38" mass="4042">MTGKPSRREVRMSSTLCSQSLLGPVCLTTRAAMASASR</sequence>
<protein>
    <submittedName>
        <fullName evidence="1">Uncharacterized protein</fullName>
    </submittedName>
</protein>
<dbReference type="EMBL" id="JAUSUX010000014">
    <property type="protein sequence ID" value="MDQ0286825.1"/>
    <property type="molecule type" value="Genomic_DNA"/>
</dbReference>
<reference evidence="1 2" key="1">
    <citation type="submission" date="2023-07" db="EMBL/GenBank/DDBJ databases">
        <title>Genomic Encyclopedia of Type Strains, Phase IV (KMG-IV): sequencing the most valuable type-strain genomes for metagenomic binning, comparative biology and taxonomic classification.</title>
        <authorList>
            <person name="Goeker M."/>
        </authorList>
    </citation>
    <scope>NUCLEOTIDE SEQUENCE [LARGE SCALE GENOMIC DNA]</scope>
    <source>
        <strain evidence="1 2">DSM 12396</strain>
    </source>
</reference>
<evidence type="ECO:0000313" key="1">
    <source>
        <dbReference type="EMBL" id="MDQ0286825.1"/>
    </source>
</evidence>
<gene>
    <name evidence="1" type="ORF">J2Z49_001942</name>
</gene>
<proteinExistence type="predicted"/>